<proteinExistence type="predicted"/>
<dbReference type="GO" id="GO:0006487">
    <property type="term" value="P:protein N-linked glycosylation"/>
    <property type="evidence" value="ECO:0007669"/>
    <property type="project" value="TreeGrafter"/>
</dbReference>
<dbReference type="CDD" id="cd05008">
    <property type="entry name" value="SIS_GlmS_GlmD_1"/>
    <property type="match status" value="1"/>
</dbReference>
<dbReference type="Pfam" id="PF01380">
    <property type="entry name" value="SIS"/>
    <property type="match status" value="1"/>
</dbReference>
<feature type="domain" description="SIS" evidence="5">
    <location>
        <begin position="35"/>
        <end position="185"/>
    </location>
</feature>
<dbReference type="GO" id="GO:0004360">
    <property type="term" value="F:glutamine-fructose-6-phosphate transaminase (isomerizing) activity"/>
    <property type="evidence" value="ECO:0007669"/>
    <property type="project" value="UniProtKB-EC"/>
</dbReference>
<evidence type="ECO:0000256" key="3">
    <source>
        <dbReference type="ARBA" id="ARBA00016090"/>
    </source>
</evidence>
<comment type="caution">
    <text evidence="6">The sequence shown here is derived from an EMBL/GenBank/DDBJ whole genome shotgun (WGS) entry which is preliminary data.</text>
</comment>
<dbReference type="InterPro" id="IPR001347">
    <property type="entry name" value="SIS_dom"/>
</dbReference>
<dbReference type="EMBL" id="VBAO01000263">
    <property type="protein sequence ID" value="TMI79745.1"/>
    <property type="molecule type" value="Genomic_DNA"/>
</dbReference>
<dbReference type="InterPro" id="IPR035466">
    <property type="entry name" value="GlmS/AgaS_SIS"/>
</dbReference>
<dbReference type="GO" id="GO:0097367">
    <property type="term" value="F:carbohydrate derivative binding"/>
    <property type="evidence" value="ECO:0007669"/>
    <property type="project" value="InterPro"/>
</dbReference>
<keyword evidence="4" id="KW-0677">Repeat</keyword>
<dbReference type="EC" id="2.6.1.16" evidence="2"/>
<dbReference type="GO" id="GO:0006002">
    <property type="term" value="P:fructose 6-phosphate metabolic process"/>
    <property type="evidence" value="ECO:0007669"/>
    <property type="project" value="TreeGrafter"/>
</dbReference>
<evidence type="ECO:0000256" key="2">
    <source>
        <dbReference type="ARBA" id="ARBA00012916"/>
    </source>
</evidence>
<evidence type="ECO:0000259" key="5">
    <source>
        <dbReference type="PROSITE" id="PS51464"/>
    </source>
</evidence>
<evidence type="ECO:0000313" key="7">
    <source>
        <dbReference type="Proteomes" id="UP000320048"/>
    </source>
</evidence>
<dbReference type="AlphaFoldDB" id="A0A537J8B1"/>
<dbReference type="PROSITE" id="PS51464">
    <property type="entry name" value="SIS"/>
    <property type="match status" value="2"/>
</dbReference>
<dbReference type="Proteomes" id="UP000320048">
    <property type="component" value="Unassembled WGS sequence"/>
</dbReference>
<dbReference type="InterPro" id="IPR046348">
    <property type="entry name" value="SIS_dom_sf"/>
</dbReference>
<evidence type="ECO:0000256" key="1">
    <source>
        <dbReference type="ARBA" id="ARBA00001031"/>
    </source>
</evidence>
<name>A0A537J8B1_9BACT</name>
<dbReference type="Gene3D" id="3.40.50.10490">
    <property type="entry name" value="Glucose-6-phosphate isomerase like protein, domain 1"/>
    <property type="match status" value="2"/>
</dbReference>
<dbReference type="GO" id="GO:0006047">
    <property type="term" value="P:UDP-N-acetylglucosamine metabolic process"/>
    <property type="evidence" value="ECO:0007669"/>
    <property type="project" value="TreeGrafter"/>
</dbReference>
<dbReference type="PANTHER" id="PTHR10937">
    <property type="entry name" value="GLUCOSAMINE--FRUCTOSE-6-PHOSPHATE AMINOTRANSFERASE, ISOMERIZING"/>
    <property type="match status" value="1"/>
</dbReference>
<organism evidence="6 7">
    <name type="scientific">Candidatus Segetimicrobium genomatis</name>
    <dbReference type="NCBI Taxonomy" id="2569760"/>
    <lineage>
        <taxon>Bacteria</taxon>
        <taxon>Bacillati</taxon>
        <taxon>Candidatus Sysuimicrobiota</taxon>
        <taxon>Candidatus Sysuimicrobiia</taxon>
        <taxon>Candidatus Sysuimicrobiales</taxon>
        <taxon>Candidatus Segetimicrobiaceae</taxon>
        <taxon>Candidatus Segetimicrobium</taxon>
    </lineage>
</organism>
<evidence type="ECO:0000313" key="6">
    <source>
        <dbReference type="EMBL" id="TMI79745.1"/>
    </source>
</evidence>
<dbReference type="PANTHER" id="PTHR10937:SF0">
    <property type="entry name" value="GLUTAMINE--FRUCTOSE-6-PHOSPHATE TRANSAMINASE (ISOMERIZING)"/>
    <property type="match status" value="1"/>
</dbReference>
<accession>A0A537J8B1</accession>
<comment type="catalytic activity">
    <reaction evidence="1">
        <text>D-fructose 6-phosphate + L-glutamine = D-glucosamine 6-phosphate + L-glutamate</text>
        <dbReference type="Rhea" id="RHEA:13237"/>
        <dbReference type="ChEBI" id="CHEBI:29985"/>
        <dbReference type="ChEBI" id="CHEBI:58359"/>
        <dbReference type="ChEBI" id="CHEBI:58725"/>
        <dbReference type="ChEBI" id="CHEBI:61527"/>
        <dbReference type="EC" id="2.6.1.16"/>
    </reaction>
</comment>
<reference evidence="6 7" key="1">
    <citation type="journal article" date="2019" name="Nat. Microbiol.">
        <title>Mediterranean grassland soil C-N compound turnover is dependent on rainfall and depth, and is mediated by genomically divergent microorganisms.</title>
        <authorList>
            <person name="Diamond S."/>
            <person name="Andeer P.F."/>
            <person name="Li Z."/>
            <person name="Crits-Christoph A."/>
            <person name="Burstein D."/>
            <person name="Anantharaman K."/>
            <person name="Lane K.R."/>
            <person name="Thomas B.C."/>
            <person name="Pan C."/>
            <person name="Northen T.R."/>
            <person name="Banfield J.F."/>
        </authorList>
    </citation>
    <scope>NUCLEOTIDE SEQUENCE [LARGE SCALE GENOMIC DNA]</scope>
    <source>
        <strain evidence="6">NP_7</strain>
    </source>
</reference>
<gene>
    <name evidence="6" type="ORF">E6H04_10015</name>
</gene>
<evidence type="ECO:0000256" key="4">
    <source>
        <dbReference type="ARBA" id="ARBA00022737"/>
    </source>
</evidence>
<sequence length="384" mass="40799">MKMSITDRLADFSGAFDLPELERHVAETTSRAWAAALPVERARLRRLVISGCGYSLFAGIGARLAIERFGGLPCEPLEAMECGRYAAVRFSSEVAVLGVSNSGTTSRVLESIGLAQREGALTFALTGAAGSPLERLAGAGVVRPVVGAGGRQSPTERLERHFGEYIGTLTALYHLALYLGHVRGVVTERERRDQATQVAAAAEMAQRALEDGPSRVAPAIGSLRHADRIYYLGAGPAYGTALFGAGKLLEEVPLCGVPQQPEEWAHLQYFLTMVEGPRTHAVVITPPGVGTDRTAEILRSIRDDGGFALAVTHTSEEAVREAASAVITVDGDCWEGYAPIPYAVPVQLLVTGLALQHGQTVVPLTRRDGGRLIRGSAVHGMPEA</sequence>
<protein>
    <recommendedName>
        <fullName evidence="3">Glutamine--fructose-6-phosphate aminotransferase [isomerizing]</fullName>
        <ecNumber evidence="2">2.6.1.16</ecNumber>
    </recommendedName>
</protein>
<feature type="domain" description="SIS" evidence="5">
    <location>
        <begin position="219"/>
        <end position="364"/>
    </location>
</feature>
<dbReference type="SUPFAM" id="SSF53697">
    <property type="entry name" value="SIS domain"/>
    <property type="match status" value="1"/>
</dbReference>